<evidence type="ECO:0000256" key="7">
    <source>
        <dbReference type="ARBA" id="ARBA00023209"/>
    </source>
</evidence>
<keyword evidence="4" id="KW-0808">Transferase</keyword>
<keyword evidence="6" id="KW-0443">Lipid metabolism</keyword>
<feature type="domain" description="Cytidyltransferase-like" evidence="12">
    <location>
        <begin position="27"/>
        <end position="169"/>
    </location>
</feature>
<dbReference type="Gene3D" id="3.40.50.620">
    <property type="entry name" value="HUPs"/>
    <property type="match status" value="2"/>
</dbReference>
<comment type="pathway">
    <text evidence="1">Lipid metabolism.</text>
</comment>
<evidence type="ECO:0000256" key="4">
    <source>
        <dbReference type="ARBA" id="ARBA00022679"/>
    </source>
</evidence>
<accession>A0A7J6T8D2</accession>
<name>A0A7J6T8D2_PEROL</name>
<dbReference type="PANTHER" id="PTHR45780:SF2">
    <property type="entry name" value="ETHANOLAMINE-PHOSPHATE CYTIDYLYLTRANSFERASE"/>
    <property type="match status" value="1"/>
</dbReference>
<dbReference type="Pfam" id="PF01467">
    <property type="entry name" value="CTP_transf_like"/>
    <property type="match status" value="2"/>
</dbReference>
<evidence type="ECO:0000256" key="10">
    <source>
        <dbReference type="ARBA" id="ARBA00024221"/>
    </source>
</evidence>
<evidence type="ECO:0000313" key="13">
    <source>
        <dbReference type="EMBL" id="KAF4741529.1"/>
    </source>
</evidence>
<comment type="pathway">
    <text evidence="9">Phospholipid metabolism; phosphatidylethanolamine biosynthesis; phosphatidylethanolamine from ethanolamine: step 2/3.</text>
</comment>
<comment type="caution">
    <text evidence="13">The sequence shown here is derived from an EMBL/GenBank/DDBJ whole genome shotgun (WGS) entry which is preliminary data.</text>
</comment>
<feature type="domain" description="Cytidyltransferase-like" evidence="12">
    <location>
        <begin position="214"/>
        <end position="323"/>
    </location>
</feature>
<dbReference type="InterPro" id="IPR014729">
    <property type="entry name" value="Rossmann-like_a/b/a_fold"/>
</dbReference>
<reference evidence="13 14" key="1">
    <citation type="submission" date="2020-04" db="EMBL/GenBank/DDBJ databases">
        <title>Perkinsus olseni comparative genomics.</title>
        <authorList>
            <person name="Bogema D.R."/>
        </authorList>
    </citation>
    <scope>NUCLEOTIDE SEQUENCE [LARGE SCALE GENOMIC DNA]</scope>
    <source>
        <strain evidence="13">ATCC PRA-205</strain>
    </source>
</reference>
<dbReference type="GO" id="GO:0005737">
    <property type="term" value="C:cytoplasm"/>
    <property type="evidence" value="ECO:0007669"/>
    <property type="project" value="TreeGrafter"/>
</dbReference>
<evidence type="ECO:0000256" key="1">
    <source>
        <dbReference type="ARBA" id="ARBA00005189"/>
    </source>
</evidence>
<evidence type="ECO:0000259" key="12">
    <source>
        <dbReference type="Pfam" id="PF01467"/>
    </source>
</evidence>
<proteinExistence type="inferred from homology"/>
<organism evidence="13 14">
    <name type="scientific">Perkinsus olseni</name>
    <name type="common">Perkinsus atlanticus</name>
    <dbReference type="NCBI Taxonomy" id="32597"/>
    <lineage>
        <taxon>Eukaryota</taxon>
        <taxon>Sar</taxon>
        <taxon>Alveolata</taxon>
        <taxon>Perkinsozoa</taxon>
        <taxon>Perkinsea</taxon>
        <taxon>Perkinsida</taxon>
        <taxon>Perkinsidae</taxon>
        <taxon>Perkinsus</taxon>
    </lineage>
</organism>
<dbReference type="UniPathway" id="UPA00558">
    <property type="reaction ID" value="UER00742"/>
</dbReference>
<dbReference type="EC" id="2.7.7.14" evidence="10"/>
<evidence type="ECO:0000256" key="9">
    <source>
        <dbReference type="ARBA" id="ARBA00024191"/>
    </source>
</evidence>
<keyword evidence="8" id="KW-1208">Phospholipid metabolism</keyword>
<dbReference type="InterPro" id="IPR044608">
    <property type="entry name" value="Ect1/PCYT2"/>
</dbReference>
<dbReference type="InterPro" id="IPR004821">
    <property type="entry name" value="Cyt_trans-like"/>
</dbReference>
<dbReference type="AlphaFoldDB" id="A0A7J6T8D2"/>
<gene>
    <name evidence="13" type="ORF">FOZ62_023213</name>
</gene>
<evidence type="ECO:0000256" key="11">
    <source>
        <dbReference type="ARBA" id="ARBA00031473"/>
    </source>
</evidence>
<protein>
    <recommendedName>
        <fullName evidence="10">ethanolamine-phosphate cytidylyltransferase</fullName>
        <ecNumber evidence="10">2.7.7.14</ecNumber>
    </recommendedName>
    <alternativeName>
        <fullName evidence="11">CTP:phosphoethanolamine cytidylyltransferase</fullName>
    </alternativeName>
</protein>
<keyword evidence="7" id="KW-0594">Phospholipid biosynthesis</keyword>
<evidence type="ECO:0000313" key="14">
    <source>
        <dbReference type="Proteomes" id="UP000574390"/>
    </source>
</evidence>
<evidence type="ECO:0000256" key="6">
    <source>
        <dbReference type="ARBA" id="ARBA00023098"/>
    </source>
</evidence>
<evidence type="ECO:0000256" key="2">
    <source>
        <dbReference type="ARBA" id="ARBA00010101"/>
    </source>
</evidence>
<dbReference type="PANTHER" id="PTHR45780">
    <property type="entry name" value="ETHANOLAMINE-PHOSPHATE CYTIDYLYLTRANSFERASE"/>
    <property type="match status" value="1"/>
</dbReference>
<comment type="similarity">
    <text evidence="2">Belongs to the cytidylyltransferase family.</text>
</comment>
<keyword evidence="3" id="KW-0444">Lipid biosynthesis</keyword>
<dbReference type="Proteomes" id="UP000574390">
    <property type="component" value="Unassembled WGS sequence"/>
</dbReference>
<evidence type="ECO:0000256" key="5">
    <source>
        <dbReference type="ARBA" id="ARBA00022695"/>
    </source>
</evidence>
<evidence type="ECO:0000256" key="8">
    <source>
        <dbReference type="ARBA" id="ARBA00023264"/>
    </source>
</evidence>
<dbReference type="SUPFAM" id="SSF52374">
    <property type="entry name" value="Nucleotidylyl transferase"/>
    <property type="match status" value="2"/>
</dbReference>
<dbReference type="GO" id="GO:0006646">
    <property type="term" value="P:phosphatidylethanolamine biosynthetic process"/>
    <property type="evidence" value="ECO:0007669"/>
    <property type="project" value="UniProtKB-UniPathway"/>
</dbReference>
<dbReference type="EMBL" id="JABANM010009076">
    <property type="protein sequence ID" value="KAF4741529.1"/>
    <property type="molecule type" value="Genomic_DNA"/>
</dbReference>
<dbReference type="GO" id="GO:0004306">
    <property type="term" value="F:ethanolamine-phosphate cytidylyltransferase activity"/>
    <property type="evidence" value="ECO:0007669"/>
    <property type="project" value="UniProtKB-EC"/>
</dbReference>
<keyword evidence="5" id="KW-0548">Nucleotidyltransferase</keyword>
<evidence type="ECO:0000256" key="3">
    <source>
        <dbReference type="ARBA" id="ARBA00022516"/>
    </source>
</evidence>
<sequence>MVETNHIGNSAEGSGPLLRSPKTMRILICGCWDLMHTGHFNAIRQVSTIAHEIEKEKRLEGETVHVEVVAGIHPNKEIRRVKGGEFVCSEEEKETMLRACKWVDDIVHDVPYRPLTVEFLDKHRIDYAVHGDDIAKASDGTDMYGYVKEAGRYREFRRSECISTTTLINRILGRHPGANANEAFSLTSRRMSEFSRGNKPIENATKIVYISAVWDLLHTSHVEALRLAMEAVKGADYLLVGVRHDSSAKGETDSTVTSDGERALSLLSCRYVSDVILQAPERPSADFFRAFNISAVVVIANHPDFDPDESKFENAKGQAEIVKLTLPKGCVCTEELCQRKTGDSALAEPNGVLVKRGAFEARNSKKVDPGVRMVTSNAQLRA</sequence>